<keyword evidence="2 4" id="KW-0238">DNA-binding</keyword>
<dbReference type="PANTHER" id="PTHR30055">
    <property type="entry name" value="HTH-TYPE TRANSCRIPTIONAL REGULATOR RUTR"/>
    <property type="match status" value="1"/>
</dbReference>
<accession>A0A250IRA5</accession>
<dbReference type="Proteomes" id="UP000217289">
    <property type="component" value="Chromosome"/>
</dbReference>
<feature type="compositionally biased region" description="Basic residues" evidence="5">
    <location>
        <begin position="1"/>
        <end position="19"/>
    </location>
</feature>
<dbReference type="GO" id="GO:0003700">
    <property type="term" value="F:DNA-binding transcription factor activity"/>
    <property type="evidence" value="ECO:0007669"/>
    <property type="project" value="TreeGrafter"/>
</dbReference>
<protein>
    <recommendedName>
        <fullName evidence="6">HTH tetR-type domain-containing protein</fullName>
    </recommendedName>
</protein>
<evidence type="ECO:0000256" key="4">
    <source>
        <dbReference type="PROSITE-ProRule" id="PRU00335"/>
    </source>
</evidence>
<dbReference type="InterPro" id="IPR009057">
    <property type="entry name" value="Homeodomain-like_sf"/>
</dbReference>
<feature type="DNA-binding region" description="H-T-H motif" evidence="4">
    <location>
        <begin position="45"/>
        <end position="64"/>
    </location>
</feature>
<dbReference type="EMBL" id="CP022163">
    <property type="protein sequence ID" value="ATB33717.1"/>
    <property type="molecule type" value="Genomic_DNA"/>
</dbReference>
<feature type="region of interest" description="Disordered" evidence="5">
    <location>
        <begin position="1"/>
        <end position="22"/>
    </location>
</feature>
<name>A0A250IRA5_9BACT</name>
<dbReference type="KEGG" id="mbd:MEBOL_007215"/>
<evidence type="ECO:0000256" key="1">
    <source>
        <dbReference type="ARBA" id="ARBA00023015"/>
    </source>
</evidence>
<dbReference type="RefSeq" id="WP_245919176.1">
    <property type="nucleotide sequence ID" value="NZ_CP022163.1"/>
</dbReference>
<feature type="domain" description="HTH tetR-type" evidence="6">
    <location>
        <begin position="22"/>
        <end position="82"/>
    </location>
</feature>
<keyword evidence="3" id="KW-0804">Transcription</keyword>
<evidence type="ECO:0000313" key="7">
    <source>
        <dbReference type="EMBL" id="ATB33717.1"/>
    </source>
</evidence>
<reference evidence="7 8" key="1">
    <citation type="submission" date="2017-06" db="EMBL/GenBank/DDBJ databases">
        <authorList>
            <person name="Kim H.J."/>
            <person name="Triplett B.A."/>
        </authorList>
    </citation>
    <scope>NUCLEOTIDE SEQUENCE [LARGE SCALE GENOMIC DNA]</scope>
    <source>
        <strain evidence="7 8">DSM 14713</strain>
    </source>
</reference>
<evidence type="ECO:0000259" key="6">
    <source>
        <dbReference type="PROSITE" id="PS50977"/>
    </source>
</evidence>
<dbReference type="Pfam" id="PF00440">
    <property type="entry name" value="TetR_N"/>
    <property type="match status" value="1"/>
</dbReference>
<keyword evidence="1" id="KW-0805">Transcription regulation</keyword>
<sequence>MVARRPARGSRPSPPRRRRTPEEAKEAILLAAEPLLVEQGPDRVGLQSVARAAGVSHALVTHYFGTYEALVREVLLRRTRLLAEDFQRQLLETGAPPSASRLLERFSSVFQEKGHGRLMAWALLTGRAEHTPLGPHPGLRVVVDALEFQVGRIAASQGQPPPSREALEMTLLVGLCASQWYTLARRQLLSALGRTADAEADAQFQAVLSAMLHGALGVEPS</sequence>
<organism evidence="7 8">
    <name type="scientific">Melittangium boletus DSM 14713</name>
    <dbReference type="NCBI Taxonomy" id="1294270"/>
    <lineage>
        <taxon>Bacteria</taxon>
        <taxon>Pseudomonadati</taxon>
        <taxon>Myxococcota</taxon>
        <taxon>Myxococcia</taxon>
        <taxon>Myxococcales</taxon>
        <taxon>Cystobacterineae</taxon>
        <taxon>Archangiaceae</taxon>
        <taxon>Melittangium</taxon>
    </lineage>
</organism>
<dbReference type="SUPFAM" id="SSF46689">
    <property type="entry name" value="Homeodomain-like"/>
    <property type="match status" value="1"/>
</dbReference>
<dbReference type="GO" id="GO:0000976">
    <property type="term" value="F:transcription cis-regulatory region binding"/>
    <property type="evidence" value="ECO:0007669"/>
    <property type="project" value="TreeGrafter"/>
</dbReference>
<evidence type="ECO:0000256" key="2">
    <source>
        <dbReference type="ARBA" id="ARBA00023125"/>
    </source>
</evidence>
<dbReference type="Gene3D" id="1.10.357.10">
    <property type="entry name" value="Tetracycline Repressor, domain 2"/>
    <property type="match status" value="1"/>
</dbReference>
<keyword evidence="8" id="KW-1185">Reference proteome</keyword>
<proteinExistence type="predicted"/>
<dbReference type="PANTHER" id="PTHR30055:SF234">
    <property type="entry name" value="HTH-TYPE TRANSCRIPTIONAL REGULATOR BETI"/>
    <property type="match status" value="1"/>
</dbReference>
<evidence type="ECO:0000256" key="3">
    <source>
        <dbReference type="ARBA" id="ARBA00023163"/>
    </source>
</evidence>
<dbReference type="PROSITE" id="PS50977">
    <property type="entry name" value="HTH_TETR_2"/>
    <property type="match status" value="1"/>
</dbReference>
<dbReference type="AlphaFoldDB" id="A0A250IRA5"/>
<evidence type="ECO:0000313" key="8">
    <source>
        <dbReference type="Proteomes" id="UP000217289"/>
    </source>
</evidence>
<dbReference type="InterPro" id="IPR050109">
    <property type="entry name" value="HTH-type_TetR-like_transc_reg"/>
</dbReference>
<gene>
    <name evidence="7" type="ORF">MEBOL_007215</name>
</gene>
<dbReference type="InterPro" id="IPR001647">
    <property type="entry name" value="HTH_TetR"/>
</dbReference>
<evidence type="ECO:0000256" key="5">
    <source>
        <dbReference type="SAM" id="MobiDB-lite"/>
    </source>
</evidence>